<evidence type="ECO:0000313" key="3">
    <source>
        <dbReference type="Ensembl" id="ENSACAP00000011482.3"/>
    </source>
</evidence>
<dbReference type="eggNOG" id="KOG4297">
    <property type="taxonomic scope" value="Eukaryota"/>
</dbReference>
<accession>H9GI10</accession>
<dbReference type="GeneTree" id="ENSGT01030000235304"/>
<dbReference type="Ensembl" id="ENSACAT00000011722.3">
    <property type="protein sequence ID" value="ENSACAP00000011482.3"/>
    <property type="gene ID" value="ENSACAG00000011726.3"/>
</dbReference>
<dbReference type="InParanoid" id="H9GI10"/>
<dbReference type="PANTHER" id="PTHR45710">
    <property type="entry name" value="C-TYPE LECTIN DOMAIN-CONTAINING PROTEIN 180"/>
    <property type="match status" value="1"/>
</dbReference>
<name>H9GI10_ANOCA</name>
<dbReference type="HOGENOM" id="CLU_049894_17_2_1"/>
<proteinExistence type="predicted"/>
<sequence>CVLECIPCGYRSYTVQQCVEEGPLLSPGDLCPSGWIEFQRKCYYFSEDEGNWASSSLYCSSHNASLAVIDSQEEMVSSGVETHSSSSSLPPKCWVLAVGSCSSL</sequence>
<reference evidence="3" key="2">
    <citation type="submission" date="2025-08" db="UniProtKB">
        <authorList>
            <consortium name="Ensembl"/>
        </authorList>
    </citation>
    <scope>IDENTIFICATION</scope>
</reference>
<organism evidence="3 4">
    <name type="scientific">Anolis carolinensis</name>
    <name type="common">Green anole</name>
    <name type="synonym">American chameleon</name>
    <dbReference type="NCBI Taxonomy" id="28377"/>
    <lineage>
        <taxon>Eukaryota</taxon>
        <taxon>Metazoa</taxon>
        <taxon>Chordata</taxon>
        <taxon>Craniata</taxon>
        <taxon>Vertebrata</taxon>
        <taxon>Euteleostomi</taxon>
        <taxon>Lepidosauria</taxon>
        <taxon>Squamata</taxon>
        <taxon>Bifurcata</taxon>
        <taxon>Unidentata</taxon>
        <taxon>Episquamata</taxon>
        <taxon>Toxicofera</taxon>
        <taxon>Iguania</taxon>
        <taxon>Dactyloidae</taxon>
        <taxon>Anolis</taxon>
    </lineage>
</organism>
<keyword evidence="2" id="KW-0964">Secreted</keyword>
<dbReference type="InterPro" id="IPR016187">
    <property type="entry name" value="CTDL_fold"/>
</dbReference>
<comment type="subcellular location">
    <subcellularLocation>
        <location evidence="1">Secreted</location>
    </subcellularLocation>
</comment>
<dbReference type="InterPro" id="IPR016186">
    <property type="entry name" value="C-type_lectin-like/link_sf"/>
</dbReference>
<dbReference type="Proteomes" id="UP000001646">
    <property type="component" value="Unplaced"/>
</dbReference>
<dbReference type="SUPFAM" id="SSF56436">
    <property type="entry name" value="C-type lectin-like"/>
    <property type="match status" value="1"/>
</dbReference>
<keyword evidence="4" id="KW-1185">Reference proteome</keyword>
<dbReference type="PANTHER" id="PTHR45710:SF35">
    <property type="entry name" value="C-TYPE LECTIN DOMAIN FAMILY 2 MEMBER D"/>
    <property type="match status" value="1"/>
</dbReference>
<dbReference type="Gene3D" id="3.10.100.10">
    <property type="entry name" value="Mannose-Binding Protein A, subunit A"/>
    <property type="match status" value="1"/>
</dbReference>
<evidence type="ECO:0000256" key="2">
    <source>
        <dbReference type="ARBA" id="ARBA00022525"/>
    </source>
</evidence>
<reference evidence="3" key="1">
    <citation type="submission" date="2009-12" db="EMBL/GenBank/DDBJ databases">
        <title>The Genome Sequence of Anolis carolinensis (Green Anole Lizard).</title>
        <authorList>
            <consortium name="The Genome Sequencing Platform"/>
            <person name="Di Palma F."/>
            <person name="Alfoldi J."/>
            <person name="Heiman D."/>
            <person name="Young S."/>
            <person name="Grabherr M."/>
            <person name="Johnson J."/>
            <person name="Lander E.S."/>
            <person name="Lindblad-Toh K."/>
        </authorList>
    </citation>
    <scope>NUCLEOTIDE SEQUENCE [LARGE SCALE GENOMIC DNA]</scope>
    <source>
        <strain evidence="3">JBL SC #1</strain>
    </source>
</reference>
<dbReference type="AlphaFoldDB" id="H9GI10"/>
<evidence type="ECO:0000256" key="1">
    <source>
        <dbReference type="ARBA" id="ARBA00004613"/>
    </source>
</evidence>
<dbReference type="Bgee" id="ENSACAG00000011726">
    <property type="expression patterns" value="Expressed in adrenal gland and 9 other cell types or tissues"/>
</dbReference>
<dbReference type="GO" id="GO:0005576">
    <property type="term" value="C:extracellular region"/>
    <property type="evidence" value="ECO:0007669"/>
    <property type="project" value="UniProtKB-SubCell"/>
</dbReference>
<dbReference type="InterPro" id="IPR050828">
    <property type="entry name" value="C-type_lectin/matrix_domain"/>
</dbReference>
<evidence type="ECO:0000313" key="4">
    <source>
        <dbReference type="Proteomes" id="UP000001646"/>
    </source>
</evidence>
<reference evidence="3" key="3">
    <citation type="submission" date="2025-09" db="UniProtKB">
        <authorList>
            <consortium name="Ensembl"/>
        </authorList>
    </citation>
    <scope>IDENTIFICATION</scope>
</reference>
<protein>
    <recommendedName>
        <fullName evidence="5">C-type lectin domain-containing protein</fullName>
    </recommendedName>
</protein>
<evidence type="ECO:0008006" key="5">
    <source>
        <dbReference type="Google" id="ProtNLM"/>
    </source>
</evidence>